<organism evidence="4 5">
    <name type="scientific">Spiroplasma taiwanense CT-1</name>
    <dbReference type="NCBI Taxonomy" id="1276220"/>
    <lineage>
        <taxon>Bacteria</taxon>
        <taxon>Bacillati</taxon>
        <taxon>Mycoplasmatota</taxon>
        <taxon>Mollicutes</taxon>
        <taxon>Entomoplasmatales</taxon>
        <taxon>Spiroplasmataceae</taxon>
        <taxon>Spiroplasma</taxon>
    </lineage>
</organism>
<dbReference type="PRINTS" id="PR00080">
    <property type="entry name" value="SDRFAMILY"/>
</dbReference>
<dbReference type="InterPro" id="IPR036291">
    <property type="entry name" value="NAD(P)-bd_dom_sf"/>
</dbReference>
<dbReference type="InterPro" id="IPR002347">
    <property type="entry name" value="SDR_fam"/>
</dbReference>
<reference evidence="4 5" key="1">
    <citation type="journal article" date="2013" name="Genome Biol. Evol.">
        <title>Comparison of metabolic capacities and inference of gene content evolution in mosquito-associated Spiroplasma diminutum and S. taiwanense.</title>
        <authorList>
            <person name="Lo W.S."/>
            <person name="Ku C."/>
            <person name="Chen L.L."/>
            <person name="Chang T.H."/>
            <person name="Kuo C.H."/>
        </authorList>
    </citation>
    <scope>NUCLEOTIDE SEQUENCE [LARGE SCALE GENOMIC DNA]</scope>
    <source>
        <strain evidence="4">CT-1</strain>
    </source>
</reference>
<dbReference type="Proteomes" id="UP000014984">
    <property type="component" value="Chromosome"/>
</dbReference>
<dbReference type="eggNOG" id="COG0300">
    <property type="taxonomic scope" value="Bacteria"/>
</dbReference>
<dbReference type="PIRSF" id="PIRSF000126">
    <property type="entry name" value="11-beta-HSD1"/>
    <property type="match status" value="1"/>
</dbReference>
<sequence length="267" mass="30562">MTKNKLAKNTFAIVTGASKGLGYEYCKYLLRMGYNIIAIARDTKSLEVLKKHYPELIIEAWNLDISNINNVNELYNKTEKFNVDLLINNAGFGVWGYFKQTDLEKELNMIDLNIKALHILTKLFVQKFENQNRGRVLNIGSIAAFSPAPVFSSYAASKAYVLNLGIAINTELKKTKSNVRVITISPGPLKTDFWNRSSNQKEAKYKNNSKFMNIESYAKKSLLKGLKTKTKDYIIIGNRNKIFKSFTKWAPKSMVLNGVYNYQRKRK</sequence>
<dbReference type="OrthoDB" id="9808814at2"/>
<dbReference type="RefSeq" id="WP_020834693.1">
    <property type="nucleotide sequence ID" value="NC_021846.1"/>
</dbReference>
<keyword evidence="5" id="KW-1185">Reference proteome</keyword>
<dbReference type="PANTHER" id="PTHR42901:SF1">
    <property type="entry name" value="ALCOHOL DEHYDROGENASE"/>
    <property type="match status" value="1"/>
</dbReference>
<evidence type="ECO:0000256" key="3">
    <source>
        <dbReference type="RuleBase" id="RU000363"/>
    </source>
</evidence>
<gene>
    <name evidence="4" type="ORF">STAIW_v1c09680</name>
</gene>
<dbReference type="Pfam" id="PF00106">
    <property type="entry name" value="adh_short"/>
    <property type="match status" value="1"/>
</dbReference>
<dbReference type="STRING" id="1276220.STAIW_v1c09680"/>
<evidence type="ECO:0000256" key="2">
    <source>
        <dbReference type="ARBA" id="ARBA00023002"/>
    </source>
</evidence>
<dbReference type="PANTHER" id="PTHR42901">
    <property type="entry name" value="ALCOHOL DEHYDROGENASE"/>
    <property type="match status" value="1"/>
</dbReference>
<dbReference type="PATRIC" id="fig|1276220.3.peg.987"/>
<accession>S5LUS4</accession>
<dbReference type="CDD" id="cd05233">
    <property type="entry name" value="SDR_c"/>
    <property type="match status" value="1"/>
</dbReference>
<dbReference type="SUPFAM" id="SSF51735">
    <property type="entry name" value="NAD(P)-binding Rossmann-fold domains"/>
    <property type="match status" value="1"/>
</dbReference>
<name>S5LUS4_9MOLU</name>
<dbReference type="GO" id="GO:0016491">
    <property type="term" value="F:oxidoreductase activity"/>
    <property type="evidence" value="ECO:0007669"/>
    <property type="project" value="UniProtKB-KW"/>
</dbReference>
<dbReference type="EMBL" id="CP005074">
    <property type="protein sequence ID" value="AGR41554.1"/>
    <property type="molecule type" value="Genomic_DNA"/>
</dbReference>
<evidence type="ECO:0000256" key="1">
    <source>
        <dbReference type="ARBA" id="ARBA00006484"/>
    </source>
</evidence>
<dbReference type="Gene3D" id="3.40.50.720">
    <property type="entry name" value="NAD(P)-binding Rossmann-like Domain"/>
    <property type="match status" value="1"/>
</dbReference>
<protein>
    <submittedName>
        <fullName evidence="4">Short-chain dehydrogenase/reductase SDR</fullName>
    </submittedName>
</protein>
<proteinExistence type="inferred from homology"/>
<dbReference type="KEGG" id="stai:STAIW_v1c09680"/>
<keyword evidence="2" id="KW-0560">Oxidoreductase</keyword>
<comment type="similarity">
    <text evidence="1 3">Belongs to the short-chain dehydrogenases/reductases (SDR) family.</text>
</comment>
<dbReference type="PRINTS" id="PR00081">
    <property type="entry name" value="GDHRDH"/>
</dbReference>
<dbReference type="HOGENOM" id="CLU_010194_2_1_14"/>
<evidence type="ECO:0000313" key="4">
    <source>
        <dbReference type="EMBL" id="AGR41554.1"/>
    </source>
</evidence>
<dbReference type="AlphaFoldDB" id="S5LUS4"/>
<evidence type="ECO:0000313" key="5">
    <source>
        <dbReference type="Proteomes" id="UP000014984"/>
    </source>
</evidence>